<gene>
    <name evidence="2" type="ORF">SCHPADRAFT_897102</name>
</gene>
<evidence type="ECO:0000313" key="3">
    <source>
        <dbReference type="Proteomes" id="UP000053477"/>
    </source>
</evidence>
<keyword evidence="3" id="KW-1185">Reference proteome</keyword>
<evidence type="ECO:0000313" key="2">
    <source>
        <dbReference type="EMBL" id="KLO04344.1"/>
    </source>
</evidence>
<dbReference type="AlphaFoldDB" id="A0A0H2QY78"/>
<proteinExistence type="predicted"/>
<accession>A0A0H2QY78</accession>
<organism evidence="2 3">
    <name type="scientific">Schizopora paradoxa</name>
    <dbReference type="NCBI Taxonomy" id="27342"/>
    <lineage>
        <taxon>Eukaryota</taxon>
        <taxon>Fungi</taxon>
        <taxon>Dikarya</taxon>
        <taxon>Basidiomycota</taxon>
        <taxon>Agaricomycotina</taxon>
        <taxon>Agaricomycetes</taxon>
        <taxon>Hymenochaetales</taxon>
        <taxon>Schizoporaceae</taxon>
        <taxon>Schizopora</taxon>
    </lineage>
</organism>
<dbReference type="EMBL" id="KQ086583">
    <property type="protein sequence ID" value="KLO04344.1"/>
    <property type="molecule type" value="Genomic_DNA"/>
</dbReference>
<feature type="region of interest" description="Disordered" evidence="1">
    <location>
        <begin position="734"/>
        <end position="772"/>
    </location>
</feature>
<name>A0A0H2QY78_9AGAM</name>
<evidence type="ECO:0000256" key="1">
    <source>
        <dbReference type="SAM" id="MobiDB-lite"/>
    </source>
</evidence>
<protein>
    <submittedName>
        <fullName evidence="2">Uncharacterized protein</fullName>
    </submittedName>
</protein>
<feature type="compositionally biased region" description="Basic and acidic residues" evidence="1">
    <location>
        <begin position="750"/>
        <end position="761"/>
    </location>
</feature>
<sequence length="802" mass="90868">MSYNYYGTRPLRLQGEMITRTDSCSTSSTATEDDRVGAGRTLDKWIQRVGRRFESLLNKWANQRGMGPVPLAQEIRRLSKHSKYMVYPDLRQLSLPPRQVSRSEMRALRKRCNKLLKFVGSRELSTQLDALDEVTKLAIDDSLIRTIFSECGLGYLEPRYKGMDLQSRSIKALAATEEIATHELWSSIYSSSSHMWDSSSCESLIFGTDINIRHRDAYTKLIEKSLRNAACEARINVEWQTLSECIHRADWTLQKESLKLIGDVCRMFVACYSEDSVLKDIILRWPAWHIPRRGKISFPNRTGGPETSDLEMVVEELKISSSYILDFLSMITDSMDIDRHLCAFDFSYWHNTSRAMEVLAKNTDDRRALSEKLAATGGAVNRYCRLAMFFDENFKSRPLFPSDSEVMNQMNDACFHTAMSISNESRDAFLIRITVGGVCQIVNEHRFYNGISSFHKMINEIARAFRIYHDRSICLDILHFDPKEVIRIKIDEKFTFDAIYHFPILSGHDESGRSLYIAGVHTRLTSFLTRVRDGSSSAVFVDEHGVSHSSDAFEVLALRFDPIDYRGVGTCRRAEGAMDPTGPLHWRRLWPAEVPCIKSSMHPIIYGELKKELTPLFEECAEEAGWGVIYKEESDNIAHETEKPPNSVENLQYFRALPFAKNRTVVPVLSKGEETIGAASHVEPIISTDETDGITPTCCELDVLSDPAAMSEAINEDYFASGDPNVVLEPLSETLESRRGPGDASHVAKSRPERSSMHDDSASSAKAAEGAHEGDIEYWKRKFLSSQKENAALRARLHNAHL</sequence>
<dbReference type="InParanoid" id="A0A0H2QY78"/>
<dbReference type="Proteomes" id="UP000053477">
    <property type="component" value="Unassembled WGS sequence"/>
</dbReference>
<reference evidence="2 3" key="1">
    <citation type="submission" date="2015-04" db="EMBL/GenBank/DDBJ databases">
        <title>Complete genome sequence of Schizopora paradoxa KUC8140, a cosmopolitan wood degrader in East Asia.</title>
        <authorList>
            <consortium name="DOE Joint Genome Institute"/>
            <person name="Min B."/>
            <person name="Park H."/>
            <person name="Jang Y."/>
            <person name="Kim J.-J."/>
            <person name="Kim K.H."/>
            <person name="Pangilinan J."/>
            <person name="Lipzen A."/>
            <person name="Riley R."/>
            <person name="Grigoriev I.V."/>
            <person name="Spatafora J.W."/>
            <person name="Choi I.-G."/>
        </authorList>
    </citation>
    <scope>NUCLEOTIDE SEQUENCE [LARGE SCALE GENOMIC DNA]</scope>
    <source>
        <strain evidence="2 3">KUC8140</strain>
    </source>
</reference>